<dbReference type="Proteomes" id="UP001163166">
    <property type="component" value="Chromosome"/>
</dbReference>
<name>A0AAX3DS01_RHOPL</name>
<dbReference type="InterPro" id="IPR036380">
    <property type="entry name" value="Isochorismatase-like_sf"/>
</dbReference>
<keyword evidence="1 3" id="KW-0378">Hydrolase</keyword>
<dbReference type="InterPro" id="IPR000868">
    <property type="entry name" value="Isochorismatase-like_dom"/>
</dbReference>
<dbReference type="InterPro" id="IPR050272">
    <property type="entry name" value="Isochorismatase-like_hydrls"/>
</dbReference>
<organism evidence="3 4">
    <name type="scientific">Rhodopseudomonas palustris</name>
    <dbReference type="NCBI Taxonomy" id="1076"/>
    <lineage>
        <taxon>Bacteria</taxon>
        <taxon>Pseudomonadati</taxon>
        <taxon>Pseudomonadota</taxon>
        <taxon>Alphaproteobacteria</taxon>
        <taxon>Hyphomicrobiales</taxon>
        <taxon>Nitrobacteraceae</taxon>
        <taxon>Rhodopseudomonas</taxon>
    </lineage>
</organism>
<dbReference type="SUPFAM" id="SSF52499">
    <property type="entry name" value="Isochorismatase-like hydrolases"/>
    <property type="match status" value="1"/>
</dbReference>
<dbReference type="CDD" id="cd01014">
    <property type="entry name" value="nicotinamidase_related"/>
    <property type="match status" value="1"/>
</dbReference>
<sequence>MTKRALVIVDLQNDYFPNGKFELTNIVPAAENAARLLRAARAKGEFVVHVQHVFASPEAPFFVKGTPGVEINPAVQNLEGEPVVVKHRPNSFLETDLNARLIAKDITDVVICGAMSHMCIDATARAAADLGYTVTVVHDAIATRDLEFGGVHVPAAQVQAAFLAALASSYAAIVATDEQLQR</sequence>
<dbReference type="PANTHER" id="PTHR43540">
    <property type="entry name" value="PEROXYUREIDOACRYLATE/UREIDOACRYLATE AMIDOHYDROLASE-RELATED"/>
    <property type="match status" value="1"/>
</dbReference>
<evidence type="ECO:0000259" key="2">
    <source>
        <dbReference type="Pfam" id="PF00857"/>
    </source>
</evidence>
<dbReference type="RefSeq" id="WP_264073280.1">
    <property type="nucleotide sequence ID" value="NZ_CP076676.1"/>
</dbReference>
<dbReference type="Gene3D" id="3.40.50.850">
    <property type="entry name" value="Isochorismatase-like"/>
    <property type="match status" value="1"/>
</dbReference>
<gene>
    <name evidence="3" type="ORF">KQX62_12165</name>
</gene>
<protein>
    <submittedName>
        <fullName evidence="3">Cysteine hydrolase</fullName>
    </submittedName>
</protein>
<proteinExistence type="predicted"/>
<dbReference type="Pfam" id="PF00857">
    <property type="entry name" value="Isochorismatase"/>
    <property type="match status" value="1"/>
</dbReference>
<evidence type="ECO:0000313" key="4">
    <source>
        <dbReference type="Proteomes" id="UP001163166"/>
    </source>
</evidence>
<dbReference type="AlphaFoldDB" id="A0AAX3DS01"/>
<dbReference type="GO" id="GO:0016787">
    <property type="term" value="F:hydrolase activity"/>
    <property type="evidence" value="ECO:0007669"/>
    <property type="project" value="UniProtKB-KW"/>
</dbReference>
<feature type="domain" description="Isochorismatase-like" evidence="2">
    <location>
        <begin position="5"/>
        <end position="147"/>
    </location>
</feature>
<dbReference type="EMBL" id="CP076676">
    <property type="protein sequence ID" value="UYO37514.1"/>
    <property type="molecule type" value="Genomic_DNA"/>
</dbReference>
<reference evidence="3" key="1">
    <citation type="journal article" date="2022" name="Biol. Control">
        <title>In silico genomic analysis of Rhodopseudomonas palustris strains revealed potential biocontrol agents and crop yield enhancers.</title>
        <authorList>
            <person name="Surachat K."/>
            <person name="Kantachote D."/>
            <person name="Deachamag P."/>
            <person name="Wonglapsuwan M."/>
        </authorList>
    </citation>
    <scope>NUCLEOTIDE SEQUENCE</scope>
    <source>
        <strain evidence="3">TLS06</strain>
    </source>
</reference>
<evidence type="ECO:0000256" key="1">
    <source>
        <dbReference type="ARBA" id="ARBA00022801"/>
    </source>
</evidence>
<dbReference type="PANTHER" id="PTHR43540:SF1">
    <property type="entry name" value="ISOCHORISMATASE HYDROLASE"/>
    <property type="match status" value="1"/>
</dbReference>
<evidence type="ECO:0000313" key="3">
    <source>
        <dbReference type="EMBL" id="UYO37514.1"/>
    </source>
</evidence>
<accession>A0AAX3DS01</accession>